<sequence>MQIALRITTLLIALACSTLTLGQKESKKDTGPTNEELVQAWLSLSETDRADTIEWFVAECDRATHFRAELERFVYVRFEGDAFDWPAAEDPPVFDTAIHTPVRIIRRRFVDLTSSTHSAKVKALRGAWNEREMEVAFRYDWARQTIVQVQKWDDPERIARTAAAGFSPMSDLIEALVERQLDLGEMKDAAFAFGHAYSDRSGNAYRRVTLYDAWSSGQTIEMPDVECLGIVHTLDDDWKTWKAPVSKQDSLYKRIAEHFTPLRRYRALRTSLARCYLQGTPILPGGYEAAAVRLHGFWEVQVSDPEKMAEYLPEDKKWDAWWKKDGKKVDRSKDIRERALARIRALDESRAWTRRTFHGILKEYGAFGEGD</sequence>
<dbReference type="RefSeq" id="WP_145198189.1">
    <property type="nucleotide sequence ID" value="NZ_CP036434.1"/>
</dbReference>
<keyword evidence="2" id="KW-1185">Reference proteome</keyword>
<dbReference type="Proteomes" id="UP000320390">
    <property type="component" value="Chromosome"/>
</dbReference>
<protein>
    <submittedName>
        <fullName evidence="1">Uncharacterized protein</fullName>
    </submittedName>
</protein>
<organism evidence="1 2">
    <name type="scientific">Saltatorellus ferox</name>
    <dbReference type="NCBI Taxonomy" id="2528018"/>
    <lineage>
        <taxon>Bacteria</taxon>
        <taxon>Pseudomonadati</taxon>
        <taxon>Planctomycetota</taxon>
        <taxon>Planctomycetia</taxon>
        <taxon>Planctomycetia incertae sedis</taxon>
        <taxon>Saltatorellus</taxon>
    </lineage>
</organism>
<evidence type="ECO:0000313" key="1">
    <source>
        <dbReference type="EMBL" id="QDV07276.1"/>
    </source>
</evidence>
<reference evidence="1 2" key="1">
    <citation type="submission" date="2019-02" db="EMBL/GenBank/DDBJ databases">
        <title>Deep-cultivation of Planctomycetes and their phenomic and genomic characterization uncovers novel biology.</title>
        <authorList>
            <person name="Wiegand S."/>
            <person name="Jogler M."/>
            <person name="Boedeker C."/>
            <person name="Pinto D."/>
            <person name="Vollmers J."/>
            <person name="Rivas-Marin E."/>
            <person name="Kohn T."/>
            <person name="Peeters S.H."/>
            <person name="Heuer A."/>
            <person name="Rast P."/>
            <person name="Oberbeckmann S."/>
            <person name="Bunk B."/>
            <person name="Jeske O."/>
            <person name="Meyerdierks A."/>
            <person name="Storesund J.E."/>
            <person name="Kallscheuer N."/>
            <person name="Luecker S."/>
            <person name="Lage O.M."/>
            <person name="Pohl T."/>
            <person name="Merkel B.J."/>
            <person name="Hornburger P."/>
            <person name="Mueller R.-W."/>
            <person name="Bruemmer F."/>
            <person name="Labrenz M."/>
            <person name="Spormann A.M."/>
            <person name="Op den Camp H."/>
            <person name="Overmann J."/>
            <person name="Amann R."/>
            <person name="Jetten M.S.M."/>
            <person name="Mascher T."/>
            <person name="Medema M.H."/>
            <person name="Devos D.P."/>
            <person name="Kaster A.-K."/>
            <person name="Ovreas L."/>
            <person name="Rohde M."/>
            <person name="Galperin M.Y."/>
            <person name="Jogler C."/>
        </authorList>
    </citation>
    <scope>NUCLEOTIDE SEQUENCE [LARGE SCALE GENOMIC DNA]</scope>
    <source>
        <strain evidence="1 2">Poly30</strain>
    </source>
</reference>
<evidence type="ECO:0000313" key="2">
    <source>
        <dbReference type="Proteomes" id="UP000320390"/>
    </source>
</evidence>
<accession>A0A518ET62</accession>
<gene>
    <name evidence="1" type="ORF">Poly30_27960</name>
</gene>
<name>A0A518ET62_9BACT</name>
<dbReference type="OrthoDB" id="283664at2"/>
<dbReference type="AlphaFoldDB" id="A0A518ET62"/>
<dbReference type="EMBL" id="CP036434">
    <property type="protein sequence ID" value="QDV07276.1"/>
    <property type="molecule type" value="Genomic_DNA"/>
</dbReference>
<proteinExistence type="predicted"/>